<gene>
    <name evidence="12" type="primary">cysD</name>
    <name evidence="12" type="ORF">ACH47G_30010</name>
</gene>
<name>A0ABW7WP15_9NOCA</name>
<accession>A0ABW7WP15</accession>
<sequence length="310" mass="34993">MSQYAKSTASTYELPHLDALEAESAHIFREVAATFERPVLLFSGGKDSVVMLHLAAKAFWPAPLPFPVLHIDTGHNFDEVIAYRDETVARLGLRLVVGRVQDDIDAGRVVEETGPRASRNRLQTTTLLRSIQEGSFDAVFGGARRDEEKARAKERVFSFRDEYGQWDPRRQRPELWNLYNGRHRAGEHIRVFPLSNWTELDIWSYIAAEGIELPALYYAHRRPVVQRDGMLLAHTRFLQLLDGEEPYEATVRFRTVGDATCTGCVESTAATPAEVVAEVAAARVTERGATRADDRISEAGMEDRKREGYF</sequence>
<evidence type="ECO:0000256" key="2">
    <source>
        <dbReference type="ARBA" id="ARBA00012391"/>
    </source>
</evidence>
<comment type="caution">
    <text evidence="12">The sequence shown here is derived from an EMBL/GenBank/DDBJ whole genome shotgun (WGS) entry which is preliminary data.</text>
</comment>
<evidence type="ECO:0000256" key="4">
    <source>
        <dbReference type="ARBA" id="ARBA00022679"/>
    </source>
</evidence>
<dbReference type="Pfam" id="PF01507">
    <property type="entry name" value="PAPS_reduct"/>
    <property type="match status" value="1"/>
</dbReference>
<dbReference type="NCBIfam" id="TIGR02039">
    <property type="entry name" value="CysD"/>
    <property type="match status" value="1"/>
</dbReference>
<dbReference type="InterPro" id="IPR002500">
    <property type="entry name" value="PAPS_reduct_dom"/>
</dbReference>
<evidence type="ECO:0000256" key="3">
    <source>
        <dbReference type="ARBA" id="ARBA00022004"/>
    </source>
</evidence>
<dbReference type="InterPro" id="IPR014729">
    <property type="entry name" value="Rossmann-like_a/b/a_fold"/>
</dbReference>
<dbReference type="PANTHER" id="PTHR43196:SF1">
    <property type="entry name" value="SULFATE ADENYLYLTRANSFERASE SUBUNIT 2"/>
    <property type="match status" value="1"/>
</dbReference>
<evidence type="ECO:0000256" key="1">
    <source>
        <dbReference type="ARBA" id="ARBA00008885"/>
    </source>
</evidence>
<dbReference type="GO" id="GO:0004781">
    <property type="term" value="F:sulfate adenylyltransferase (ATP) activity"/>
    <property type="evidence" value="ECO:0007669"/>
    <property type="project" value="UniProtKB-EC"/>
</dbReference>
<evidence type="ECO:0000256" key="10">
    <source>
        <dbReference type="SAM" id="MobiDB-lite"/>
    </source>
</evidence>
<evidence type="ECO:0000256" key="8">
    <source>
        <dbReference type="ARBA" id="ARBA00030256"/>
    </source>
</evidence>
<dbReference type="NCBIfam" id="NF009214">
    <property type="entry name" value="PRK12563.1"/>
    <property type="match status" value="1"/>
</dbReference>
<keyword evidence="7" id="KW-0067">ATP-binding</keyword>
<evidence type="ECO:0000313" key="12">
    <source>
        <dbReference type="EMBL" id="MFI2324741.1"/>
    </source>
</evidence>
<comment type="similarity">
    <text evidence="1">Belongs to the PAPS reductase family. CysD subfamily.</text>
</comment>
<evidence type="ECO:0000313" key="13">
    <source>
        <dbReference type="Proteomes" id="UP001611450"/>
    </source>
</evidence>
<evidence type="ECO:0000256" key="6">
    <source>
        <dbReference type="ARBA" id="ARBA00022741"/>
    </source>
</evidence>
<dbReference type="SUPFAM" id="SSF52402">
    <property type="entry name" value="Adenine nucleotide alpha hydrolases-like"/>
    <property type="match status" value="1"/>
</dbReference>
<evidence type="ECO:0000256" key="5">
    <source>
        <dbReference type="ARBA" id="ARBA00022695"/>
    </source>
</evidence>
<dbReference type="Gene3D" id="3.40.50.620">
    <property type="entry name" value="HUPs"/>
    <property type="match status" value="1"/>
</dbReference>
<dbReference type="RefSeq" id="WP_067806604.1">
    <property type="nucleotide sequence ID" value="NZ_JBEORE010000042.1"/>
</dbReference>
<dbReference type="PANTHER" id="PTHR43196">
    <property type="entry name" value="SULFATE ADENYLYLTRANSFERASE SUBUNIT 2"/>
    <property type="match status" value="1"/>
</dbReference>
<keyword evidence="4 12" id="KW-0808">Transferase</keyword>
<organism evidence="12 13">
    <name type="scientific">Nocardia beijingensis</name>
    <dbReference type="NCBI Taxonomy" id="95162"/>
    <lineage>
        <taxon>Bacteria</taxon>
        <taxon>Bacillati</taxon>
        <taxon>Actinomycetota</taxon>
        <taxon>Actinomycetes</taxon>
        <taxon>Mycobacteriales</taxon>
        <taxon>Nocardiaceae</taxon>
        <taxon>Nocardia</taxon>
    </lineage>
</organism>
<dbReference type="EC" id="2.7.7.4" evidence="2"/>
<proteinExistence type="inferred from homology"/>
<dbReference type="PIRSF" id="PIRSF002936">
    <property type="entry name" value="CysDAde_trans"/>
    <property type="match status" value="1"/>
</dbReference>
<dbReference type="EMBL" id="JBIRXV010000009">
    <property type="protein sequence ID" value="MFI2324741.1"/>
    <property type="molecule type" value="Genomic_DNA"/>
</dbReference>
<evidence type="ECO:0000256" key="9">
    <source>
        <dbReference type="ARBA" id="ARBA00031812"/>
    </source>
</evidence>
<evidence type="ECO:0000259" key="11">
    <source>
        <dbReference type="Pfam" id="PF01507"/>
    </source>
</evidence>
<evidence type="ECO:0000256" key="7">
    <source>
        <dbReference type="ARBA" id="ARBA00022840"/>
    </source>
</evidence>
<dbReference type="NCBIfam" id="NF003587">
    <property type="entry name" value="PRK05253.1"/>
    <property type="match status" value="1"/>
</dbReference>
<protein>
    <recommendedName>
        <fullName evidence="3">Sulfate adenylyltransferase subunit 2</fullName>
        <ecNumber evidence="2">2.7.7.4</ecNumber>
    </recommendedName>
    <alternativeName>
        <fullName evidence="8">ATP-sulfurylase small subunit</fullName>
    </alternativeName>
    <alternativeName>
        <fullName evidence="9">Sulfate adenylate transferase</fullName>
    </alternativeName>
</protein>
<keyword evidence="6" id="KW-0547">Nucleotide-binding</keyword>
<keyword evidence="5 12" id="KW-0548">Nucleotidyltransferase</keyword>
<feature type="region of interest" description="Disordered" evidence="10">
    <location>
        <begin position="291"/>
        <end position="310"/>
    </location>
</feature>
<keyword evidence="13" id="KW-1185">Reference proteome</keyword>
<dbReference type="InterPro" id="IPR050128">
    <property type="entry name" value="Sulfate_adenylyltrnsfr_sub2"/>
</dbReference>
<dbReference type="GeneID" id="96238950"/>
<dbReference type="InterPro" id="IPR011784">
    <property type="entry name" value="SO4_adenylTrfase_ssu"/>
</dbReference>
<dbReference type="Proteomes" id="UP001611450">
    <property type="component" value="Unassembled WGS sequence"/>
</dbReference>
<feature type="domain" description="Phosphoadenosine phosphosulphate reductase" evidence="11">
    <location>
        <begin position="38"/>
        <end position="263"/>
    </location>
</feature>
<reference evidence="12 13" key="1">
    <citation type="submission" date="2024-10" db="EMBL/GenBank/DDBJ databases">
        <title>The Natural Products Discovery Center: Release of the First 8490 Sequenced Strains for Exploring Actinobacteria Biosynthetic Diversity.</title>
        <authorList>
            <person name="Kalkreuter E."/>
            <person name="Kautsar S.A."/>
            <person name="Yang D."/>
            <person name="Bader C.D."/>
            <person name="Teijaro C.N."/>
            <person name="Fluegel L."/>
            <person name="Davis C.M."/>
            <person name="Simpson J.R."/>
            <person name="Lauterbach L."/>
            <person name="Steele A.D."/>
            <person name="Gui C."/>
            <person name="Meng S."/>
            <person name="Li G."/>
            <person name="Viehrig K."/>
            <person name="Ye F."/>
            <person name="Su P."/>
            <person name="Kiefer A.F."/>
            <person name="Nichols A."/>
            <person name="Cepeda A.J."/>
            <person name="Yan W."/>
            <person name="Fan B."/>
            <person name="Jiang Y."/>
            <person name="Adhikari A."/>
            <person name="Zheng C.-J."/>
            <person name="Schuster L."/>
            <person name="Cowan T.M."/>
            <person name="Smanski M.J."/>
            <person name="Chevrette M.G."/>
            <person name="De Carvalho L.P.S."/>
            <person name="Shen B."/>
        </authorList>
    </citation>
    <scope>NUCLEOTIDE SEQUENCE [LARGE SCALE GENOMIC DNA]</scope>
    <source>
        <strain evidence="12 13">NPDC019626</strain>
    </source>
</reference>